<organism evidence="11 12">
    <name type="scientific">Podarcis lilfordi</name>
    <name type="common">Lilford's wall lizard</name>
    <dbReference type="NCBI Taxonomy" id="74358"/>
    <lineage>
        <taxon>Eukaryota</taxon>
        <taxon>Metazoa</taxon>
        <taxon>Chordata</taxon>
        <taxon>Craniata</taxon>
        <taxon>Vertebrata</taxon>
        <taxon>Euteleostomi</taxon>
        <taxon>Lepidosauria</taxon>
        <taxon>Squamata</taxon>
        <taxon>Bifurcata</taxon>
        <taxon>Unidentata</taxon>
        <taxon>Episquamata</taxon>
        <taxon>Laterata</taxon>
        <taxon>Lacertibaenia</taxon>
        <taxon>Lacertidae</taxon>
        <taxon>Podarcis</taxon>
    </lineage>
</organism>
<keyword evidence="2" id="KW-0479">Metal-binding</keyword>
<keyword evidence="6" id="KW-0229">DNA integration</keyword>
<keyword evidence="7" id="KW-0695">RNA-directed DNA polymerase</keyword>
<dbReference type="PROSITE" id="PS50994">
    <property type="entry name" value="INTEGRASE"/>
    <property type="match status" value="1"/>
</dbReference>
<keyword evidence="5" id="KW-0460">Magnesium</keyword>
<dbReference type="GO" id="GO:0003964">
    <property type="term" value="F:RNA-directed DNA polymerase activity"/>
    <property type="evidence" value="ECO:0007669"/>
    <property type="project" value="UniProtKB-KW"/>
</dbReference>
<keyword evidence="1" id="KW-0540">Nuclease</keyword>
<dbReference type="InterPro" id="IPR001584">
    <property type="entry name" value="Integrase_cat-core"/>
</dbReference>
<keyword evidence="3" id="KW-0255">Endonuclease</keyword>
<sequence>MSVESLGGSRYSLLLIDDFSRSSWTFSLKTKGEAAKMIRDWITAVEVTFSTKVRGFQSDRGCEFTGSALQDFFREKGISHRLTAPYSPQQNGLCWNEFTTDE</sequence>
<keyword evidence="12" id="KW-1185">Reference proteome</keyword>
<dbReference type="PANTHER" id="PTHR42648">
    <property type="entry name" value="TRANSPOSASE, PUTATIVE-RELATED"/>
    <property type="match status" value="1"/>
</dbReference>
<evidence type="ECO:0000256" key="4">
    <source>
        <dbReference type="ARBA" id="ARBA00022801"/>
    </source>
</evidence>
<dbReference type="SUPFAM" id="SSF53098">
    <property type="entry name" value="Ribonuclease H-like"/>
    <property type="match status" value="1"/>
</dbReference>
<evidence type="ECO:0000256" key="2">
    <source>
        <dbReference type="ARBA" id="ARBA00022723"/>
    </source>
</evidence>
<dbReference type="AlphaFoldDB" id="A0AA35NUD1"/>
<dbReference type="InterPro" id="IPR012337">
    <property type="entry name" value="RNaseH-like_sf"/>
</dbReference>
<dbReference type="GO" id="GO:0003887">
    <property type="term" value="F:DNA-directed DNA polymerase activity"/>
    <property type="evidence" value="ECO:0007669"/>
    <property type="project" value="UniProtKB-KW"/>
</dbReference>
<dbReference type="GO" id="GO:0004519">
    <property type="term" value="F:endonuclease activity"/>
    <property type="evidence" value="ECO:0007669"/>
    <property type="project" value="UniProtKB-KW"/>
</dbReference>
<evidence type="ECO:0000256" key="9">
    <source>
        <dbReference type="ARBA" id="ARBA00023172"/>
    </source>
</evidence>
<reference evidence="11" key="1">
    <citation type="submission" date="2022-12" db="EMBL/GenBank/DDBJ databases">
        <authorList>
            <person name="Alioto T."/>
            <person name="Alioto T."/>
            <person name="Gomez Garrido J."/>
        </authorList>
    </citation>
    <scope>NUCLEOTIDE SEQUENCE</scope>
</reference>
<dbReference type="GO" id="GO:0003676">
    <property type="term" value="F:nucleic acid binding"/>
    <property type="evidence" value="ECO:0007669"/>
    <property type="project" value="InterPro"/>
</dbReference>
<evidence type="ECO:0000256" key="6">
    <source>
        <dbReference type="ARBA" id="ARBA00022908"/>
    </source>
</evidence>
<name>A0AA35NUD1_9SAUR</name>
<dbReference type="InterPro" id="IPR036397">
    <property type="entry name" value="RNaseH_sf"/>
</dbReference>
<dbReference type="EMBL" id="OX395126">
    <property type="protein sequence ID" value="CAI5764471.1"/>
    <property type="molecule type" value="Genomic_DNA"/>
</dbReference>
<gene>
    <name evidence="11" type="ORF">PODLI_1B012024</name>
</gene>
<dbReference type="PANTHER" id="PTHR42648:SF11">
    <property type="entry name" value="TRANSPOSON TY4-P GAG-POL POLYPROTEIN"/>
    <property type="match status" value="1"/>
</dbReference>
<protein>
    <submittedName>
        <fullName evidence="11">DDE-type integrase transposase recombinase</fullName>
    </submittedName>
</protein>
<evidence type="ECO:0000256" key="5">
    <source>
        <dbReference type="ARBA" id="ARBA00022842"/>
    </source>
</evidence>
<dbReference type="GO" id="GO:0006310">
    <property type="term" value="P:DNA recombination"/>
    <property type="evidence" value="ECO:0007669"/>
    <property type="project" value="UniProtKB-KW"/>
</dbReference>
<evidence type="ECO:0000313" key="11">
    <source>
        <dbReference type="EMBL" id="CAI5764471.1"/>
    </source>
</evidence>
<proteinExistence type="predicted"/>
<keyword evidence="9" id="KW-0233">DNA recombination</keyword>
<evidence type="ECO:0000256" key="8">
    <source>
        <dbReference type="ARBA" id="ARBA00022932"/>
    </source>
</evidence>
<keyword evidence="8" id="KW-0808">Transferase</keyword>
<feature type="domain" description="Integrase catalytic" evidence="10">
    <location>
        <begin position="1"/>
        <end position="102"/>
    </location>
</feature>
<dbReference type="Gene3D" id="3.30.420.10">
    <property type="entry name" value="Ribonuclease H-like superfamily/Ribonuclease H"/>
    <property type="match status" value="1"/>
</dbReference>
<dbReference type="GO" id="GO:0016787">
    <property type="term" value="F:hydrolase activity"/>
    <property type="evidence" value="ECO:0007669"/>
    <property type="project" value="UniProtKB-KW"/>
</dbReference>
<dbReference type="GO" id="GO:0046872">
    <property type="term" value="F:metal ion binding"/>
    <property type="evidence" value="ECO:0007669"/>
    <property type="project" value="UniProtKB-KW"/>
</dbReference>
<dbReference type="Pfam" id="PF00665">
    <property type="entry name" value="rve"/>
    <property type="match status" value="1"/>
</dbReference>
<keyword evidence="8" id="KW-0548">Nucleotidyltransferase</keyword>
<keyword evidence="4" id="KW-0378">Hydrolase</keyword>
<evidence type="ECO:0000259" key="10">
    <source>
        <dbReference type="PROSITE" id="PS50994"/>
    </source>
</evidence>
<keyword evidence="8" id="KW-0239">DNA-directed DNA polymerase</keyword>
<evidence type="ECO:0000256" key="1">
    <source>
        <dbReference type="ARBA" id="ARBA00022722"/>
    </source>
</evidence>
<dbReference type="InterPro" id="IPR039537">
    <property type="entry name" value="Retrotran_Ty1/copia-like"/>
</dbReference>
<evidence type="ECO:0000313" key="12">
    <source>
        <dbReference type="Proteomes" id="UP001178461"/>
    </source>
</evidence>
<dbReference type="Proteomes" id="UP001178461">
    <property type="component" value="Chromosome 1"/>
</dbReference>
<evidence type="ECO:0000256" key="7">
    <source>
        <dbReference type="ARBA" id="ARBA00022918"/>
    </source>
</evidence>
<dbReference type="GO" id="GO:0015074">
    <property type="term" value="P:DNA integration"/>
    <property type="evidence" value="ECO:0007669"/>
    <property type="project" value="UniProtKB-KW"/>
</dbReference>
<accession>A0AA35NUD1</accession>
<evidence type="ECO:0000256" key="3">
    <source>
        <dbReference type="ARBA" id="ARBA00022759"/>
    </source>
</evidence>